<accession>A0A940PVZ0</accession>
<evidence type="ECO:0000256" key="1">
    <source>
        <dbReference type="SAM" id="MobiDB-lite"/>
    </source>
</evidence>
<keyword evidence="3" id="KW-1185">Reference proteome</keyword>
<evidence type="ECO:0000313" key="2">
    <source>
        <dbReference type="EMBL" id="MBP1325211.1"/>
    </source>
</evidence>
<feature type="compositionally biased region" description="Polar residues" evidence="1">
    <location>
        <begin position="14"/>
        <end position="23"/>
    </location>
</feature>
<protein>
    <submittedName>
        <fullName evidence="2">Uncharacterized protein</fullName>
    </submittedName>
</protein>
<feature type="region of interest" description="Disordered" evidence="1">
    <location>
        <begin position="1"/>
        <end position="23"/>
    </location>
</feature>
<organism evidence="2 3">
    <name type="scientific">Leucobacter exalbidus</name>
    <dbReference type="NCBI Taxonomy" id="662960"/>
    <lineage>
        <taxon>Bacteria</taxon>
        <taxon>Bacillati</taxon>
        <taxon>Actinomycetota</taxon>
        <taxon>Actinomycetes</taxon>
        <taxon>Micrococcales</taxon>
        <taxon>Microbacteriaceae</taxon>
        <taxon>Leucobacter</taxon>
    </lineage>
</organism>
<dbReference type="EMBL" id="JAFIDA010000001">
    <property type="protein sequence ID" value="MBP1325211.1"/>
    <property type="molecule type" value="Genomic_DNA"/>
</dbReference>
<dbReference type="Proteomes" id="UP000675163">
    <property type="component" value="Unassembled WGS sequence"/>
</dbReference>
<sequence length="72" mass="8046">MYGELSFDPDHASSPHNSNAAQTGSFPLLVTESIIYIMSALREMPLLWLTHLYRFLRLPQCALLGLQLDGLA</sequence>
<comment type="caution">
    <text evidence="2">The sequence shown here is derived from an EMBL/GenBank/DDBJ whole genome shotgun (WGS) entry which is preliminary data.</text>
</comment>
<proteinExistence type="predicted"/>
<evidence type="ECO:0000313" key="3">
    <source>
        <dbReference type="Proteomes" id="UP000675163"/>
    </source>
</evidence>
<gene>
    <name evidence="2" type="ORF">JOF28_000443</name>
</gene>
<reference evidence="2" key="1">
    <citation type="submission" date="2021-02" db="EMBL/GenBank/DDBJ databases">
        <title>Sequencing the genomes of 1000 actinobacteria strains.</title>
        <authorList>
            <person name="Klenk H.-P."/>
        </authorList>
    </citation>
    <scope>NUCLEOTIDE SEQUENCE</scope>
    <source>
        <strain evidence="2">DSM 22850</strain>
    </source>
</reference>
<dbReference type="AlphaFoldDB" id="A0A940PVZ0"/>
<name>A0A940PVZ0_9MICO</name>